<evidence type="ECO:0000256" key="4">
    <source>
        <dbReference type="ARBA" id="ARBA00022692"/>
    </source>
</evidence>
<gene>
    <name evidence="9" type="ORF">GCM10016234_33820</name>
</gene>
<reference evidence="9" key="1">
    <citation type="journal article" date="2014" name="Int. J. Syst. Evol. Microbiol.">
        <title>Complete genome sequence of Corynebacterium casei LMG S-19264T (=DSM 44701T), isolated from a smear-ripened cheese.</title>
        <authorList>
            <consortium name="US DOE Joint Genome Institute (JGI-PGF)"/>
            <person name="Walter F."/>
            <person name="Albersmeier A."/>
            <person name="Kalinowski J."/>
            <person name="Ruckert C."/>
        </authorList>
    </citation>
    <scope>NUCLEOTIDE SEQUENCE</scope>
    <source>
        <strain evidence="9">KCTC 42249</strain>
    </source>
</reference>
<feature type="transmembrane region" description="Helical" evidence="7">
    <location>
        <begin position="315"/>
        <end position="339"/>
    </location>
</feature>
<keyword evidence="2 7" id="KW-0813">Transport</keyword>
<evidence type="ECO:0000313" key="10">
    <source>
        <dbReference type="Proteomes" id="UP000630142"/>
    </source>
</evidence>
<keyword evidence="10" id="KW-1185">Reference proteome</keyword>
<evidence type="ECO:0000256" key="6">
    <source>
        <dbReference type="ARBA" id="ARBA00023136"/>
    </source>
</evidence>
<dbReference type="AlphaFoldDB" id="A0A8J3DWZ1"/>
<dbReference type="GO" id="GO:0015226">
    <property type="term" value="F:carnitine transmembrane transporter activity"/>
    <property type="evidence" value="ECO:0007669"/>
    <property type="project" value="TreeGrafter"/>
</dbReference>
<feature type="transmembrane region" description="Helical" evidence="7">
    <location>
        <begin position="145"/>
        <end position="166"/>
    </location>
</feature>
<organism evidence="9 10">
    <name type="scientific">Tianweitania populi</name>
    <dbReference type="NCBI Taxonomy" id="1607949"/>
    <lineage>
        <taxon>Bacteria</taxon>
        <taxon>Pseudomonadati</taxon>
        <taxon>Pseudomonadota</taxon>
        <taxon>Alphaproteobacteria</taxon>
        <taxon>Hyphomicrobiales</taxon>
        <taxon>Phyllobacteriaceae</taxon>
        <taxon>Tianweitania</taxon>
    </lineage>
</organism>
<evidence type="ECO:0000256" key="3">
    <source>
        <dbReference type="ARBA" id="ARBA00022475"/>
    </source>
</evidence>
<comment type="subcellular location">
    <subcellularLocation>
        <location evidence="1 7">Cell membrane</location>
        <topology evidence="1 7">Multi-pass membrane protein</topology>
    </subcellularLocation>
</comment>
<feature type="transmembrane region" description="Helical" evidence="7">
    <location>
        <begin position="267"/>
        <end position="285"/>
    </location>
</feature>
<dbReference type="GO" id="GO:0005275">
    <property type="term" value="F:amine transmembrane transporter activity"/>
    <property type="evidence" value="ECO:0007669"/>
    <property type="project" value="TreeGrafter"/>
</dbReference>
<feature type="transmembrane region" description="Helical" evidence="7">
    <location>
        <begin position="431"/>
        <end position="454"/>
    </location>
</feature>
<keyword evidence="3" id="KW-1003">Cell membrane</keyword>
<dbReference type="Proteomes" id="UP000630142">
    <property type="component" value="Unassembled WGS sequence"/>
</dbReference>
<dbReference type="SUPFAM" id="SSF161098">
    <property type="entry name" value="MetI-like"/>
    <property type="match status" value="1"/>
</dbReference>
<evidence type="ECO:0000256" key="7">
    <source>
        <dbReference type="RuleBase" id="RU363032"/>
    </source>
</evidence>
<accession>A0A8J3DWZ1</accession>
<keyword evidence="5 7" id="KW-1133">Transmembrane helix</keyword>
<dbReference type="PANTHER" id="PTHR47737">
    <property type="entry name" value="GLYCINE BETAINE/PROLINE BETAINE TRANSPORT SYSTEM PERMEASE PROTEIN PROW"/>
    <property type="match status" value="1"/>
</dbReference>
<dbReference type="PROSITE" id="PS50928">
    <property type="entry name" value="ABC_TM1"/>
    <property type="match status" value="1"/>
</dbReference>
<dbReference type="InterPro" id="IPR035906">
    <property type="entry name" value="MetI-like_sf"/>
</dbReference>
<comment type="similarity">
    <text evidence="7">Belongs to the binding-protein-dependent transport system permease family.</text>
</comment>
<evidence type="ECO:0000256" key="1">
    <source>
        <dbReference type="ARBA" id="ARBA00004651"/>
    </source>
</evidence>
<dbReference type="FunFam" id="1.10.3720.10:FF:000001">
    <property type="entry name" value="Glycine betaine ABC transporter, permease"/>
    <property type="match status" value="1"/>
</dbReference>
<dbReference type="RefSeq" id="WP_189506285.1">
    <property type="nucleotide sequence ID" value="NZ_BMZQ01000003.1"/>
</dbReference>
<feature type="transmembrane region" description="Helical" evidence="7">
    <location>
        <begin position="474"/>
        <end position="491"/>
    </location>
</feature>
<name>A0A8J3DWZ1_9HYPH</name>
<evidence type="ECO:0000313" key="9">
    <source>
        <dbReference type="EMBL" id="GHD20858.1"/>
    </source>
</evidence>
<feature type="transmembrane region" description="Helical" evidence="7">
    <location>
        <begin position="234"/>
        <end position="261"/>
    </location>
</feature>
<dbReference type="PANTHER" id="PTHR47737:SF1">
    <property type="entry name" value="GLYCINE BETAINE_PROLINE BETAINE TRANSPORT SYSTEM PERMEASE PROTEIN PROW"/>
    <property type="match status" value="1"/>
</dbReference>
<evidence type="ECO:0000256" key="5">
    <source>
        <dbReference type="ARBA" id="ARBA00022989"/>
    </source>
</evidence>
<sequence>MSEGTAREQAIDRFVGSNGPYYRRAFKTIGERKGYVPSFNVAAFLLGPIWLSGRRIWSAFWPFLIADLLAVVIIAYALSGGDSVDLAARANQLEDLAARRQVEAQDASAQNAASNLAKSLSRSATALQQAAADARETAEQAQADTWLFTAMGVGLLAASRLLQGAFSNHLAERRFRAWRLEGDAAKGGFSLPSAAAAAVLLAVLVPTVLLSFADRTLFQAVPSDPTWNSRAAEWLDGLIAAISFAVRPAAIGLTAGISAVLGLMENALTATPWPVVMALILAVAWQLAGFRVFLLTFVAISYLALLGYWEKSMQTVALLGTAAFISIAIGIPLGVLCGYNKRVAAFIRPLLDFMQTMPAFVYLIPVIALFGIGKPSGIIATIIFGIPPVVRLTALGIANVPPSVREAAIAFGASRLFLLLKVDLPTAAPSIMAGVSQTILMCLSMVVIAALIGAKGLGEDVLHALQYAAQGQGLLAGLAILVCAIVLDRIVQGRGRPSH</sequence>
<evidence type="ECO:0000256" key="2">
    <source>
        <dbReference type="ARBA" id="ARBA00022448"/>
    </source>
</evidence>
<dbReference type="Gene3D" id="1.10.3720.10">
    <property type="entry name" value="MetI-like"/>
    <property type="match status" value="1"/>
</dbReference>
<dbReference type="Pfam" id="PF00528">
    <property type="entry name" value="BPD_transp_1"/>
    <property type="match status" value="1"/>
</dbReference>
<feature type="transmembrane region" description="Helical" evidence="7">
    <location>
        <begin position="194"/>
        <end position="213"/>
    </location>
</feature>
<proteinExistence type="inferred from homology"/>
<feature type="transmembrane region" description="Helical" evidence="7">
    <location>
        <begin position="59"/>
        <end position="79"/>
    </location>
</feature>
<comment type="caution">
    <text evidence="9">The sequence shown here is derived from an EMBL/GenBank/DDBJ whole genome shotgun (WGS) entry which is preliminary data.</text>
</comment>
<evidence type="ECO:0000259" key="8">
    <source>
        <dbReference type="PROSITE" id="PS50928"/>
    </source>
</evidence>
<protein>
    <recommendedName>
        <fullName evidence="8">ABC transmembrane type-1 domain-containing protein</fullName>
    </recommendedName>
</protein>
<dbReference type="EMBL" id="BMZQ01000003">
    <property type="protein sequence ID" value="GHD20858.1"/>
    <property type="molecule type" value="Genomic_DNA"/>
</dbReference>
<keyword evidence="4 7" id="KW-0812">Transmembrane</keyword>
<feature type="transmembrane region" description="Helical" evidence="7">
    <location>
        <begin position="360"/>
        <end position="387"/>
    </location>
</feature>
<dbReference type="GO" id="GO:0015871">
    <property type="term" value="P:choline transport"/>
    <property type="evidence" value="ECO:0007669"/>
    <property type="project" value="TreeGrafter"/>
</dbReference>
<reference evidence="9" key="2">
    <citation type="submission" date="2020-09" db="EMBL/GenBank/DDBJ databases">
        <authorList>
            <person name="Sun Q."/>
            <person name="Kim S."/>
        </authorList>
    </citation>
    <scope>NUCLEOTIDE SEQUENCE</scope>
    <source>
        <strain evidence="9">KCTC 42249</strain>
    </source>
</reference>
<dbReference type="CDD" id="cd06261">
    <property type="entry name" value="TM_PBP2"/>
    <property type="match status" value="1"/>
</dbReference>
<feature type="domain" description="ABC transmembrane type-1" evidence="8">
    <location>
        <begin position="312"/>
        <end position="491"/>
    </location>
</feature>
<dbReference type="GO" id="GO:0031460">
    <property type="term" value="P:glycine betaine transport"/>
    <property type="evidence" value="ECO:0007669"/>
    <property type="project" value="TreeGrafter"/>
</dbReference>
<dbReference type="GO" id="GO:0043190">
    <property type="term" value="C:ATP-binding cassette (ABC) transporter complex"/>
    <property type="evidence" value="ECO:0007669"/>
    <property type="project" value="TreeGrafter"/>
</dbReference>
<feature type="transmembrane region" description="Helical" evidence="7">
    <location>
        <begin position="292"/>
        <end position="309"/>
    </location>
</feature>
<keyword evidence="6 7" id="KW-0472">Membrane</keyword>
<dbReference type="InterPro" id="IPR000515">
    <property type="entry name" value="MetI-like"/>
</dbReference>